<dbReference type="PANTHER" id="PTHR33048">
    <property type="entry name" value="PTH11-LIKE INTEGRAL MEMBRANE PROTEIN (AFU_ORTHOLOGUE AFUA_5G11245)"/>
    <property type="match status" value="1"/>
</dbReference>
<keyword evidence="2 6" id="KW-0812">Transmembrane</keyword>
<accession>A0AAD6CP90</accession>
<evidence type="ECO:0000313" key="9">
    <source>
        <dbReference type="Proteomes" id="UP001220324"/>
    </source>
</evidence>
<feature type="transmembrane region" description="Helical" evidence="6">
    <location>
        <begin position="242"/>
        <end position="263"/>
    </location>
</feature>
<evidence type="ECO:0000256" key="6">
    <source>
        <dbReference type="SAM" id="Phobius"/>
    </source>
</evidence>
<keyword evidence="4 6" id="KW-0472">Membrane</keyword>
<feature type="transmembrane region" description="Helical" evidence="6">
    <location>
        <begin position="7"/>
        <end position="32"/>
    </location>
</feature>
<evidence type="ECO:0000256" key="5">
    <source>
        <dbReference type="ARBA" id="ARBA00038359"/>
    </source>
</evidence>
<dbReference type="InterPro" id="IPR049326">
    <property type="entry name" value="Rhodopsin_dom_fungi"/>
</dbReference>
<evidence type="ECO:0000256" key="4">
    <source>
        <dbReference type="ARBA" id="ARBA00023136"/>
    </source>
</evidence>
<evidence type="ECO:0000259" key="7">
    <source>
        <dbReference type="Pfam" id="PF20684"/>
    </source>
</evidence>
<dbReference type="Proteomes" id="UP001220324">
    <property type="component" value="Unassembled WGS sequence"/>
</dbReference>
<comment type="subcellular location">
    <subcellularLocation>
        <location evidence="1">Membrane</location>
        <topology evidence="1">Multi-pass membrane protein</topology>
    </subcellularLocation>
</comment>
<dbReference type="GO" id="GO:0016020">
    <property type="term" value="C:membrane"/>
    <property type="evidence" value="ECO:0007669"/>
    <property type="project" value="UniProtKB-SubCell"/>
</dbReference>
<proteinExistence type="inferred from homology"/>
<evidence type="ECO:0000256" key="2">
    <source>
        <dbReference type="ARBA" id="ARBA00022692"/>
    </source>
</evidence>
<evidence type="ECO:0000256" key="1">
    <source>
        <dbReference type="ARBA" id="ARBA00004141"/>
    </source>
</evidence>
<comment type="similarity">
    <text evidence="5">Belongs to the SAT4 family.</text>
</comment>
<feature type="transmembrane region" description="Helical" evidence="6">
    <location>
        <begin position="44"/>
        <end position="67"/>
    </location>
</feature>
<name>A0AAD6CP90_9EURO</name>
<keyword evidence="9" id="KW-1185">Reference proteome</keyword>
<feature type="transmembrane region" description="Helical" evidence="6">
    <location>
        <begin position="172"/>
        <end position="192"/>
    </location>
</feature>
<keyword evidence="3 6" id="KW-1133">Transmembrane helix</keyword>
<sequence>MSDKSDIGAPALGVCWALATIALIVTIARIYTQARITRKLGLSDAMLALSTCIVLTFASLITVQYHYGWGRHQQTLTTHQRIEALKYNSIGQTFGVLGSTFGRLSTIATMFTLFGINRKLRRGLWTIFAAQLITNGAVVVCLYAQCTNVVLLWDSSVSGTCWNADVQTYLGYAHSAFNGCTDLFLTFFPAYMIRNLQMNRWTKLGVGILLGLSILAVIAVVMKIVNLEALANRGDYTYNTVALFTWILAEAVLLNIAASAPVLRPLYKRLMKNESRNYSYEMNSHDVVRSHVLRSQGGIKSNDSASDKAAILVKDQSVQDSYYHITVKQSYSVTMAESRTSG</sequence>
<protein>
    <recommendedName>
        <fullName evidence="7">Rhodopsin domain-containing protein</fullName>
    </recommendedName>
</protein>
<dbReference type="InterPro" id="IPR052337">
    <property type="entry name" value="SAT4-like"/>
</dbReference>
<feature type="transmembrane region" description="Helical" evidence="6">
    <location>
        <begin position="94"/>
        <end position="116"/>
    </location>
</feature>
<feature type="transmembrane region" description="Helical" evidence="6">
    <location>
        <begin position="123"/>
        <end position="145"/>
    </location>
</feature>
<organism evidence="8 9">
    <name type="scientific">Penicillium frequentans</name>
    <dbReference type="NCBI Taxonomy" id="3151616"/>
    <lineage>
        <taxon>Eukaryota</taxon>
        <taxon>Fungi</taxon>
        <taxon>Dikarya</taxon>
        <taxon>Ascomycota</taxon>
        <taxon>Pezizomycotina</taxon>
        <taxon>Eurotiomycetes</taxon>
        <taxon>Eurotiomycetidae</taxon>
        <taxon>Eurotiales</taxon>
        <taxon>Aspergillaceae</taxon>
        <taxon>Penicillium</taxon>
    </lineage>
</organism>
<dbReference type="Pfam" id="PF20684">
    <property type="entry name" value="Fung_rhodopsin"/>
    <property type="match status" value="1"/>
</dbReference>
<comment type="caution">
    <text evidence="8">The sequence shown here is derived from an EMBL/GenBank/DDBJ whole genome shotgun (WGS) entry which is preliminary data.</text>
</comment>
<dbReference type="EMBL" id="JAQIZZ010000007">
    <property type="protein sequence ID" value="KAJ5532616.1"/>
    <property type="molecule type" value="Genomic_DNA"/>
</dbReference>
<feature type="transmembrane region" description="Helical" evidence="6">
    <location>
        <begin position="204"/>
        <end position="222"/>
    </location>
</feature>
<dbReference type="AlphaFoldDB" id="A0AAD6CP90"/>
<gene>
    <name evidence="8" type="ORF">N7494_009168</name>
</gene>
<feature type="domain" description="Rhodopsin" evidence="7">
    <location>
        <begin position="28"/>
        <end position="269"/>
    </location>
</feature>
<evidence type="ECO:0000313" key="8">
    <source>
        <dbReference type="EMBL" id="KAJ5532616.1"/>
    </source>
</evidence>
<dbReference type="PANTHER" id="PTHR33048:SF146">
    <property type="entry name" value="INTEGRAL MEMBRANE PROTEIN"/>
    <property type="match status" value="1"/>
</dbReference>
<reference evidence="8 9" key="1">
    <citation type="journal article" date="2023" name="IMA Fungus">
        <title>Comparative genomic study of the Penicillium genus elucidates a diverse pangenome and 15 lateral gene transfer events.</title>
        <authorList>
            <person name="Petersen C."/>
            <person name="Sorensen T."/>
            <person name="Nielsen M.R."/>
            <person name="Sondergaard T.E."/>
            <person name="Sorensen J.L."/>
            <person name="Fitzpatrick D.A."/>
            <person name="Frisvad J.C."/>
            <person name="Nielsen K.L."/>
        </authorList>
    </citation>
    <scope>NUCLEOTIDE SEQUENCE [LARGE SCALE GENOMIC DNA]</scope>
    <source>
        <strain evidence="8 9">IBT 35679</strain>
    </source>
</reference>
<evidence type="ECO:0000256" key="3">
    <source>
        <dbReference type="ARBA" id="ARBA00022989"/>
    </source>
</evidence>